<proteinExistence type="predicted"/>
<feature type="region of interest" description="Disordered" evidence="1">
    <location>
        <begin position="167"/>
        <end position="192"/>
    </location>
</feature>
<evidence type="ECO:0008006" key="4">
    <source>
        <dbReference type="Google" id="ProtNLM"/>
    </source>
</evidence>
<evidence type="ECO:0000313" key="2">
    <source>
        <dbReference type="EMBL" id="PYI34528.1"/>
    </source>
</evidence>
<accession>A0A2V5ICL5</accession>
<dbReference type="PANTHER" id="PTHR42070">
    <property type="entry name" value="FILAMENT ASSOCIATED PROTEIN, PUTATIVE (AFU_ORTHOLOGUE AFUA_8G06630)-RELATED"/>
    <property type="match status" value="1"/>
</dbReference>
<keyword evidence="3" id="KW-1185">Reference proteome</keyword>
<reference evidence="2 3" key="1">
    <citation type="submission" date="2018-02" db="EMBL/GenBank/DDBJ databases">
        <title>The genomes of Aspergillus section Nigri reveals drivers in fungal speciation.</title>
        <authorList>
            <consortium name="DOE Joint Genome Institute"/>
            <person name="Vesth T.C."/>
            <person name="Nybo J."/>
            <person name="Theobald S."/>
            <person name="Brandl J."/>
            <person name="Frisvad J.C."/>
            <person name="Nielsen K.F."/>
            <person name="Lyhne E.K."/>
            <person name="Kogle M.E."/>
            <person name="Kuo A."/>
            <person name="Riley R."/>
            <person name="Clum A."/>
            <person name="Nolan M."/>
            <person name="Lipzen A."/>
            <person name="Salamov A."/>
            <person name="Henrissat B."/>
            <person name="Wiebenga A."/>
            <person name="De vries R.P."/>
            <person name="Grigoriev I.V."/>
            <person name="Mortensen U.H."/>
            <person name="Andersen M.R."/>
            <person name="Baker S.E."/>
        </authorList>
    </citation>
    <scope>NUCLEOTIDE SEQUENCE [LARGE SCALE GENOMIC DNA]</scope>
    <source>
        <strain evidence="2 3">CBS 114.80</strain>
    </source>
</reference>
<organism evidence="2 3">
    <name type="scientific">Aspergillus indologenus CBS 114.80</name>
    <dbReference type="NCBI Taxonomy" id="1450541"/>
    <lineage>
        <taxon>Eukaryota</taxon>
        <taxon>Fungi</taxon>
        <taxon>Dikarya</taxon>
        <taxon>Ascomycota</taxon>
        <taxon>Pezizomycotina</taxon>
        <taxon>Eurotiomycetes</taxon>
        <taxon>Eurotiomycetidae</taxon>
        <taxon>Eurotiales</taxon>
        <taxon>Aspergillaceae</taxon>
        <taxon>Aspergillus</taxon>
        <taxon>Aspergillus subgen. Circumdati</taxon>
    </lineage>
</organism>
<gene>
    <name evidence="2" type="ORF">BP00DRAFT_390141</name>
</gene>
<dbReference type="AlphaFoldDB" id="A0A2V5ICL5"/>
<sequence length="237" mass="26525">MTAPVSISMQTRVLFIYILQSSSLRIHDNQRRSRARRKEYLQDLEQRLRKFELLGVQATQEVQAAGRKLAIENAHLRSLLRLHGVSDQQVQEYLTGQSTHLNPPACRPEAVSEARSPARKCLPSTLGNDGVSLQSITSTLAPSSPATHQQRALFDVQPLGRELPATIDESRYDSSESSPTSRYQSAGQSTPCETAAGIIQSMRSYYDARDIRSELGCQSDTNCMVRNMDIFRLLDEE</sequence>
<name>A0A2V5ICL5_9EURO</name>
<dbReference type="Proteomes" id="UP000248817">
    <property type="component" value="Unassembled WGS sequence"/>
</dbReference>
<dbReference type="EMBL" id="KZ825475">
    <property type="protein sequence ID" value="PYI34528.1"/>
    <property type="molecule type" value="Genomic_DNA"/>
</dbReference>
<dbReference type="PANTHER" id="PTHR42070:SF1">
    <property type="entry name" value="FILAMENT ASSOCIATED PROTEIN, PUTATIVE (AFU_ORTHOLOGUE AFUA_8G06630)-RELATED"/>
    <property type="match status" value="1"/>
</dbReference>
<protein>
    <recommendedName>
        <fullName evidence="4">BZIP domain-containing protein</fullName>
    </recommendedName>
</protein>
<evidence type="ECO:0000256" key="1">
    <source>
        <dbReference type="SAM" id="MobiDB-lite"/>
    </source>
</evidence>
<dbReference type="CDD" id="cd14688">
    <property type="entry name" value="bZIP_YAP"/>
    <property type="match status" value="1"/>
</dbReference>
<evidence type="ECO:0000313" key="3">
    <source>
        <dbReference type="Proteomes" id="UP000248817"/>
    </source>
</evidence>
<feature type="compositionally biased region" description="Polar residues" evidence="1">
    <location>
        <begin position="175"/>
        <end position="192"/>
    </location>
</feature>